<feature type="active site" description="Nucleophile" evidence="3">
    <location>
        <position position="313"/>
    </location>
</feature>
<feature type="binding site" evidence="4">
    <location>
        <position position="263"/>
    </location>
    <ligand>
        <name>Zn(2+)</name>
        <dbReference type="ChEBI" id="CHEBI:29105"/>
    </ligand>
</feature>
<accession>A0A2P8ADT0</accession>
<comment type="caution">
    <text evidence="9">The sequence shown here is derived from an EMBL/GenBank/DDBJ whole genome shotgun (WGS) entry which is preliminary data.</text>
</comment>
<keyword evidence="10" id="KW-1185">Reference proteome</keyword>
<feature type="domain" description="Neutral/alkaline non-lysosomal ceramidase N-terminal" evidence="7">
    <location>
        <begin position="60"/>
        <end position="589"/>
    </location>
</feature>
<dbReference type="Pfam" id="PF04734">
    <property type="entry name" value="Ceramidase_alk"/>
    <property type="match status" value="1"/>
</dbReference>
<feature type="region of interest" description="Disordered" evidence="6">
    <location>
        <begin position="783"/>
        <end position="810"/>
    </location>
</feature>
<dbReference type="InterPro" id="IPR031329">
    <property type="entry name" value="NEUT/ALK_ceramidase_N"/>
</dbReference>
<keyword evidence="2 5" id="KW-0378">Hydrolase</keyword>
<reference evidence="9 10" key="1">
    <citation type="submission" date="2017-05" db="EMBL/GenBank/DDBJ databases">
        <title>Draft genome sequence of Elsinoe australis.</title>
        <authorList>
            <person name="Cheng Q."/>
        </authorList>
    </citation>
    <scope>NUCLEOTIDE SEQUENCE [LARGE SCALE GENOMIC DNA]</scope>
    <source>
        <strain evidence="9 10">NL1</strain>
    </source>
</reference>
<dbReference type="Pfam" id="PF17048">
    <property type="entry name" value="Ceramidse_alk_C"/>
    <property type="match status" value="1"/>
</dbReference>
<dbReference type="GO" id="GO:0016020">
    <property type="term" value="C:membrane"/>
    <property type="evidence" value="ECO:0007669"/>
    <property type="project" value="GOC"/>
</dbReference>
<keyword evidence="5" id="KW-0746">Sphingolipid metabolism</keyword>
<evidence type="ECO:0000259" key="7">
    <source>
        <dbReference type="Pfam" id="PF04734"/>
    </source>
</evidence>
<dbReference type="PANTHER" id="PTHR12670">
    <property type="entry name" value="CERAMIDASE"/>
    <property type="match status" value="1"/>
</dbReference>
<evidence type="ECO:0000313" key="10">
    <source>
        <dbReference type="Proteomes" id="UP000243723"/>
    </source>
</evidence>
<proteinExistence type="inferred from homology"/>
<protein>
    <recommendedName>
        <fullName evidence="5">Neutral ceramidase</fullName>
        <ecNumber evidence="5">3.5.1.23</ecNumber>
    </recommendedName>
</protein>
<evidence type="ECO:0000256" key="6">
    <source>
        <dbReference type="SAM" id="MobiDB-lite"/>
    </source>
</evidence>
<evidence type="ECO:0000256" key="5">
    <source>
        <dbReference type="RuleBase" id="RU366019"/>
    </source>
</evidence>
<feature type="binding site" evidence="4">
    <location>
        <position position="561"/>
    </location>
    <ligand>
        <name>Zn(2+)</name>
        <dbReference type="ChEBI" id="CHEBI:29105"/>
    </ligand>
</feature>
<dbReference type="GO" id="GO:0017040">
    <property type="term" value="F:N-acylsphingosine amidohydrolase activity"/>
    <property type="evidence" value="ECO:0007669"/>
    <property type="project" value="UniProtKB-UniRule"/>
</dbReference>
<dbReference type="InterPro" id="IPR006823">
    <property type="entry name" value="Ceramidase_alk"/>
</dbReference>
<dbReference type="AlphaFoldDB" id="A0A2P8ADT0"/>
<evidence type="ECO:0000256" key="3">
    <source>
        <dbReference type="PIRSR" id="PIRSR606823-1"/>
    </source>
</evidence>
<sequence>MARTHVAVAVTAACMALIATLSLIQVFGTDAIIANFPLQPVRNSDHDPKHPLRPNTHDKFVLGVGKADITGPVVEINFMGYADPNQVGSGLRQRLYSRAFVVGTRDKPAERIVYVVQDIQSGDTAVRQGILDGLRDLGEDYSMYDQQNVAITGTHSHSGPGAWLNYLLPQITSKGFNKQSYDAIVQGTLRSIRLAHESMQPGNLAYGQIRVPDTNINRSPYAYNANPKSERDEYEDSVDKELSMLTFHSGGKDLGILTWFPVHGTSMLGNNTFVTGDNKGVAANMFERYARRLPTSSSEFVAGFSQANVGDTSPNVLGAWCESGPQEGSRCDFKTSLCGGKTQPCHGRGPHWGLDDAGTASNFEIGRRQYVAARALFESMQEGNTGTSLVQASNKPVVKSLHVFVDFANRTFTLPNGTEVRTCPAALGYSFAAGTTDGPGAFDFKQHNPGDPDANPLWETVRNQLHQPGPDQIECHGAKPILLDVGETTRPYLWTPNIVDIQFLRIGNLFIIVSPGEATTMAGRRWKSTLLSTVASSVKDVRPSDQAFVVLGGPANSYTHYIATPEEYDIQRYEGASTLYGPHTLDAYLDLTSHFVPYLAYDGAAIPDLSKPSQRPDNSGLDPGPSPPIHTNVSLSFINPVVRDSSGFFNSFGDVIEQPRPAYELASRIPPVVEAAFTAANPRNNLRLEGSFIAVERYNEHTGVWSVFRNDSDWSTVFAWARTNTIVGTSTATVRWELGWELGRWGRPDEVQEHFADIVDQAPPNSERRAKITLRTNPRGVAAGTRGEAVKDFGQNSEMASKSSSKPASAKLDVSRYSAQKVSQVGEGHQMEISGSKVRGYSDDYLTVDEVRGRYRLRYRGDAKSFGGSIEAFEGLSKEFLLV</sequence>
<organism evidence="9 10">
    <name type="scientific">Elsinoe australis</name>
    <dbReference type="NCBI Taxonomy" id="40998"/>
    <lineage>
        <taxon>Eukaryota</taxon>
        <taxon>Fungi</taxon>
        <taxon>Dikarya</taxon>
        <taxon>Ascomycota</taxon>
        <taxon>Pezizomycotina</taxon>
        <taxon>Dothideomycetes</taxon>
        <taxon>Dothideomycetidae</taxon>
        <taxon>Myriangiales</taxon>
        <taxon>Elsinoaceae</taxon>
        <taxon>Elsinoe</taxon>
    </lineage>
</organism>
<feature type="binding site" evidence="4">
    <location>
        <position position="155"/>
    </location>
    <ligand>
        <name>Zn(2+)</name>
        <dbReference type="ChEBI" id="CHEBI:29105"/>
    </ligand>
</feature>
<dbReference type="OrthoDB" id="191371at2759"/>
<dbReference type="Proteomes" id="UP000243723">
    <property type="component" value="Unassembled WGS sequence"/>
</dbReference>
<dbReference type="GO" id="GO:0005576">
    <property type="term" value="C:extracellular region"/>
    <property type="evidence" value="ECO:0007669"/>
    <property type="project" value="TreeGrafter"/>
</dbReference>
<dbReference type="STRING" id="40998.A0A2P8ADT0"/>
<dbReference type="PANTHER" id="PTHR12670:SF1">
    <property type="entry name" value="NEUTRAL CERAMIDASE"/>
    <property type="match status" value="1"/>
</dbReference>
<feature type="domain" description="Neutral/alkaline non-lysosomal ceramidase C-terminal" evidence="8">
    <location>
        <begin position="621"/>
        <end position="738"/>
    </location>
</feature>
<comment type="catalytic activity">
    <reaction evidence="5">
        <text>an N-acylsphing-4-enine + H2O = sphing-4-enine + a fatty acid</text>
        <dbReference type="Rhea" id="RHEA:20856"/>
        <dbReference type="ChEBI" id="CHEBI:15377"/>
        <dbReference type="ChEBI" id="CHEBI:28868"/>
        <dbReference type="ChEBI" id="CHEBI:52639"/>
        <dbReference type="ChEBI" id="CHEBI:57756"/>
        <dbReference type="EC" id="3.5.1.23"/>
    </reaction>
</comment>
<keyword evidence="4" id="KW-0479">Metal-binding</keyword>
<evidence type="ECO:0000256" key="1">
    <source>
        <dbReference type="ARBA" id="ARBA00009835"/>
    </source>
</evidence>
<dbReference type="GO" id="GO:0046872">
    <property type="term" value="F:metal ion binding"/>
    <property type="evidence" value="ECO:0007669"/>
    <property type="project" value="UniProtKB-KW"/>
</dbReference>
<comment type="cofactor">
    <cofactor evidence="4">
        <name>Zn(2+)</name>
        <dbReference type="ChEBI" id="CHEBI:29105"/>
    </cofactor>
    <text evidence="4">Binds 1 zinc ion per subunit.</text>
</comment>
<dbReference type="InterPro" id="IPR031331">
    <property type="entry name" value="NEUT/ALK_ceramidase_C"/>
</dbReference>
<dbReference type="EMBL" id="NHZQ01000016">
    <property type="protein sequence ID" value="PSK58616.1"/>
    <property type="molecule type" value="Genomic_DNA"/>
</dbReference>
<dbReference type="GO" id="GO:0046514">
    <property type="term" value="P:ceramide catabolic process"/>
    <property type="evidence" value="ECO:0007669"/>
    <property type="project" value="InterPro"/>
</dbReference>
<name>A0A2P8ADT0_9PEZI</name>
<gene>
    <name evidence="9" type="ORF">B9Z65_6631</name>
</gene>
<feature type="binding site" evidence="4">
    <location>
        <position position="517"/>
    </location>
    <ligand>
        <name>Zn(2+)</name>
        <dbReference type="ChEBI" id="CHEBI:29105"/>
    </ligand>
</feature>
<dbReference type="GO" id="GO:0042759">
    <property type="term" value="P:long-chain fatty acid biosynthetic process"/>
    <property type="evidence" value="ECO:0007669"/>
    <property type="project" value="TreeGrafter"/>
</dbReference>
<dbReference type="EC" id="3.5.1.23" evidence="5"/>
<evidence type="ECO:0000313" key="9">
    <source>
        <dbReference type="EMBL" id="PSK58616.1"/>
    </source>
</evidence>
<evidence type="ECO:0000256" key="4">
    <source>
        <dbReference type="PIRSR" id="PIRSR606823-2"/>
    </source>
</evidence>
<feature type="compositionally biased region" description="Low complexity" evidence="6">
    <location>
        <begin position="800"/>
        <end position="810"/>
    </location>
</feature>
<evidence type="ECO:0000259" key="8">
    <source>
        <dbReference type="Pfam" id="PF17048"/>
    </source>
</evidence>
<dbReference type="Gene3D" id="2.60.40.2300">
    <property type="entry name" value="Neutral/alkaline non-lysosomal ceramidase, C-terminal domain"/>
    <property type="match status" value="2"/>
</dbReference>
<keyword evidence="4" id="KW-0862">Zinc</keyword>
<keyword evidence="5" id="KW-0443">Lipid metabolism</keyword>
<evidence type="ECO:0000256" key="2">
    <source>
        <dbReference type="ARBA" id="ARBA00022801"/>
    </source>
</evidence>
<dbReference type="InterPro" id="IPR038445">
    <property type="entry name" value="NCDase_C_sf"/>
</dbReference>
<dbReference type="GO" id="GO:0046512">
    <property type="term" value="P:sphingosine biosynthetic process"/>
    <property type="evidence" value="ECO:0007669"/>
    <property type="project" value="TreeGrafter"/>
</dbReference>
<comment type="similarity">
    <text evidence="1 5">Belongs to the neutral ceramidase family.</text>
</comment>